<dbReference type="SUPFAM" id="SSF81301">
    <property type="entry name" value="Nucleotidyltransferase"/>
    <property type="match status" value="1"/>
</dbReference>
<keyword evidence="8" id="KW-1185">Reference proteome</keyword>
<dbReference type="InterPro" id="IPR043519">
    <property type="entry name" value="NT_sf"/>
</dbReference>
<organism evidence="7 8">
    <name type="scientific">Xylocopa violacea</name>
    <name type="common">Violet carpenter bee</name>
    <name type="synonym">Apis violacea</name>
    <dbReference type="NCBI Taxonomy" id="135666"/>
    <lineage>
        <taxon>Eukaryota</taxon>
        <taxon>Metazoa</taxon>
        <taxon>Ecdysozoa</taxon>
        <taxon>Arthropoda</taxon>
        <taxon>Hexapoda</taxon>
        <taxon>Insecta</taxon>
        <taxon>Pterygota</taxon>
        <taxon>Neoptera</taxon>
        <taxon>Endopterygota</taxon>
        <taxon>Hymenoptera</taxon>
        <taxon>Apocrita</taxon>
        <taxon>Aculeata</taxon>
        <taxon>Apoidea</taxon>
        <taxon>Anthophila</taxon>
        <taxon>Apidae</taxon>
        <taxon>Xylocopa</taxon>
        <taxon>Xylocopa</taxon>
    </lineage>
</organism>
<comment type="caution">
    <text evidence="7">The sequence shown here is derived from an EMBL/GenBank/DDBJ whole genome shotgun (WGS) entry which is preliminary data.</text>
</comment>
<dbReference type="Pfam" id="PF22600">
    <property type="entry name" value="MTPAP-like_central"/>
    <property type="match status" value="1"/>
</dbReference>
<evidence type="ECO:0000256" key="5">
    <source>
        <dbReference type="ARBA" id="ARBA00022842"/>
    </source>
</evidence>
<evidence type="ECO:0000256" key="2">
    <source>
        <dbReference type="ARBA" id="ARBA00001946"/>
    </source>
</evidence>
<sequence length="660" mass="77224">MRDLKNLSNTLVHVKGKFHKQSYSSADDMDTLTKRVNELLISNEDGNNVKHENDLIITDNMIKQITKYLSIPLAKKSISKNPKITENSLVKYLNQQFNKKCLEVEEEMYIVEDKLNSIKANLRFIIPLDEYNFYCLACNERILRETYLLYEHICIKSHKIKVCLIKENIKSKKLIDEYLQEVKKDMVKCFPCQSHIKNNMTSISKHTNTLLHINNCKIFTKVVDDTFNYISEDLCNLWYNIQRFCCVLCTQTFKYKIIFIKHVVKKHSTCLYKGDYVFNFCIPCTTLWLDRKDSYTEHCEDITHKYLLKSQDFMIEKLPGSIRNILMLVDDYSNLLFQKAQQILLNDNIQQEVKQSLENILKKKFPTIQAFVFGSRVTGLGLETSDIDIYLDCGNTYSQDICESLRKENFTIIKQTLYLHEKEWEITKVLEKSRTPIIKLVYKRTGIKCDISTTNGLSVENSKLIRSFIDAYPPCRKLILFIKKWYSLFNLNERQGLTSYALAWLVIFYLQSRFPEPYLPSVATLIKQNKKSRLICGWETGVAKPKNVNKPKESVSTLLMDFLKYYASFDYQHYVICPLMGQRITKTAFAELSLPMEMKLYIEYLSTSKSPEYFRIDSPLCVQDPFDLAHNLTKAVTNITLKYFKQYCQDSVSILLSSAK</sequence>
<accession>A0ABP1NQ28</accession>
<dbReference type="EMBL" id="CAXAJV020001293">
    <property type="protein sequence ID" value="CAL7943150.1"/>
    <property type="molecule type" value="Genomic_DNA"/>
</dbReference>
<dbReference type="Gene3D" id="1.10.1410.10">
    <property type="match status" value="1"/>
</dbReference>
<dbReference type="PANTHER" id="PTHR12271">
    <property type="entry name" value="POLY A POLYMERASE CID PAP -RELATED"/>
    <property type="match status" value="1"/>
</dbReference>
<dbReference type="InterPro" id="IPR013087">
    <property type="entry name" value="Znf_C2H2_type"/>
</dbReference>
<gene>
    <name evidence="7" type="ORF">XYLVIOL_LOCUS5916</name>
</gene>
<keyword evidence="5" id="KW-0460">Magnesium</keyword>
<comment type="cofactor">
    <cofactor evidence="1">
        <name>Mn(2+)</name>
        <dbReference type="ChEBI" id="CHEBI:29035"/>
    </cofactor>
</comment>
<keyword evidence="4" id="KW-0479">Metal-binding</keyword>
<dbReference type="SUPFAM" id="SSF81631">
    <property type="entry name" value="PAP/OAS1 substrate-binding domain"/>
    <property type="match status" value="1"/>
</dbReference>
<reference evidence="7 8" key="1">
    <citation type="submission" date="2024-08" db="EMBL/GenBank/DDBJ databases">
        <authorList>
            <person name="Will J Nash"/>
            <person name="Angela Man"/>
            <person name="Seanna McTaggart"/>
            <person name="Kendall Baker"/>
            <person name="Tom Barker"/>
            <person name="Leah Catchpole"/>
            <person name="Alex Durrant"/>
            <person name="Karim Gharbi"/>
            <person name="Naomi Irish"/>
            <person name="Gemy Kaithakottil"/>
            <person name="Debby Ku"/>
            <person name="Aaliyah Providence"/>
            <person name="Felix Shaw"/>
            <person name="David Swarbreck"/>
            <person name="Chris Watkins"/>
            <person name="Ann M. McCartney"/>
            <person name="Giulio Formenti"/>
            <person name="Alice Mouton"/>
            <person name="Noel Vella"/>
            <person name="Bjorn M von Reumont"/>
            <person name="Adriana Vella"/>
            <person name="Wilfried Haerty"/>
        </authorList>
    </citation>
    <scope>NUCLEOTIDE SEQUENCE [LARGE SCALE GENOMIC DNA]</scope>
</reference>
<dbReference type="Proteomes" id="UP001642520">
    <property type="component" value="Unassembled WGS sequence"/>
</dbReference>
<evidence type="ECO:0000256" key="4">
    <source>
        <dbReference type="ARBA" id="ARBA00022723"/>
    </source>
</evidence>
<evidence type="ECO:0000256" key="1">
    <source>
        <dbReference type="ARBA" id="ARBA00001936"/>
    </source>
</evidence>
<evidence type="ECO:0000256" key="3">
    <source>
        <dbReference type="ARBA" id="ARBA00022679"/>
    </source>
</evidence>
<comment type="cofactor">
    <cofactor evidence="2">
        <name>Mg(2+)</name>
        <dbReference type="ChEBI" id="CHEBI:18420"/>
    </cofactor>
</comment>
<evidence type="ECO:0000313" key="7">
    <source>
        <dbReference type="EMBL" id="CAL7943150.1"/>
    </source>
</evidence>
<dbReference type="InterPro" id="IPR054708">
    <property type="entry name" value="MTPAP-like_central"/>
</dbReference>
<dbReference type="PANTHER" id="PTHR12271:SF66">
    <property type="entry name" value="TERMINAL URIDYLYLTRANSFERASE TAILOR"/>
    <property type="match status" value="1"/>
</dbReference>
<evidence type="ECO:0000259" key="6">
    <source>
        <dbReference type="PROSITE" id="PS00028"/>
    </source>
</evidence>
<dbReference type="CDD" id="cd05402">
    <property type="entry name" value="NT_PAP_TUTase"/>
    <property type="match status" value="1"/>
</dbReference>
<dbReference type="Gene3D" id="3.30.460.10">
    <property type="entry name" value="Beta Polymerase, domain 2"/>
    <property type="match status" value="1"/>
</dbReference>
<dbReference type="Pfam" id="PF03828">
    <property type="entry name" value="PAP_assoc"/>
    <property type="match status" value="1"/>
</dbReference>
<keyword evidence="3" id="KW-0808">Transferase</keyword>
<evidence type="ECO:0000313" key="8">
    <source>
        <dbReference type="Proteomes" id="UP001642520"/>
    </source>
</evidence>
<dbReference type="InterPro" id="IPR002058">
    <property type="entry name" value="PAP_assoc"/>
</dbReference>
<name>A0ABP1NQ28_XYLVO</name>
<protein>
    <recommendedName>
        <fullName evidence="6">C2H2-type domain-containing protein</fullName>
    </recommendedName>
</protein>
<dbReference type="PROSITE" id="PS00028">
    <property type="entry name" value="ZINC_FINGER_C2H2_1"/>
    <property type="match status" value="1"/>
</dbReference>
<feature type="domain" description="C2H2-type" evidence="6">
    <location>
        <begin position="245"/>
        <end position="267"/>
    </location>
</feature>
<proteinExistence type="predicted"/>